<dbReference type="RefSeq" id="WP_369061687.1">
    <property type="nucleotide sequence ID" value="NZ_CP158375.1"/>
</dbReference>
<evidence type="ECO:0000256" key="6">
    <source>
        <dbReference type="PROSITE-ProRule" id="PRU00169"/>
    </source>
</evidence>
<dbReference type="EMBL" id="CP158375">
    <property type="protein sequence ID" value="XDO98064.1"/>
    <property type="molecule type" value="Genomic_DNA"/>
</dbReference>
<organism evidence="9">
    <name type="scientific">Caulobacter sp. 73W</name>
    <dbReference type="NCBI Taxonomy" id="3161137"/>
    <lineage>
        <taxon>Bacteria</taxon>
        <taxon>Pseudomonadati</taxon>
        <taxon>Pseudomonadota</taxon>
        <taxon>Alphaproteobacteria</taxon>
        <taxon>Caulobacterales</taxon>
        <taxon>Caulobacteraceae</taxon>
        <taxon>Caulobacter</taxon>
    </lineage>
</organism>
<dbReference type="SUPFAM" id="SSF46894">
    <property type="entry name" value="C-terminal effector domain of the bipartite response regulators"/>
    <property type="match status" value="1"/>
</dbReference>
<proteinExistence type="predicted"/>
<protein>
    <submittedName>
        <fullName evidence="9">Response regulator FixJ</fullName>
    </submittedName>
</protein>
<feature type="modified residue" description="4-aspartylphosphate" evidence="6">
    <location>
        <position position="55"/>
    </location>
</feature>
<evidence type="ECO:0000256" key="5">
    <source>
        <dbReference type="ARBA" id="ARBA00023163"/>
    </source>
</evidence>
<keyword evidence="5" id="KW-0804">Transcription</keyword>
<dbReference type="InterPro" id="IPR016032">
    <property type="entry name" value="Sig_transdc_resp-reg_C-effctor"/>
</dbReference>
<keyword evidence="3" id="KW-0805">Transcription regulation</keyword>
<evidence type="ECO:0000256" key="1">
    <source>
        <dbReference type="ARBA" id="ARBA00022553"/>
    </source>
</evidence>
<sequence>MAAEGQVHVIDDDDAMRDSLCFLLETSGLSARGFPSASAFLENLSTVAEGCVVTDIRMPGMSGLELVRVLRGMRPDLPVVVMTGHGDIPMAVEAMKSGVVDFLEKPFAEDAMIGAVRRALDGARSPMRPAVDNGPVLARMETLAPRERQVMDGLVAGKPNKVIAFDLGISVRTVEVYRANVMTKMQAASLSELVRMVLLAGG</sequence>
<evidence type="ECO:0000259" key="7">
    <source>
        <dbReference type="PROSITE" id="PS50043"/>
    </source>
</evidence>
<keyword evidence="4" id="KW-0238">DNA-binding</keyword>
<dbReference type="Pfam" id="PF00196">
    <property type="entry name" value="GerE"/>
    <property type="match status" value="1"/>
</dbReference>
<evidence type="ECO:0000313" key="9">
    <source>
        <dbReference type="EMBL" id="XDO98064.1"/>
    </source>
</evidence>
<dbReference type="PRINTS" id="PR00038">
    <property type="entry name" value="HTHLUXR"/>
</dbReference>
<name>A0AB39KWM7_9CAUL</name>
<dbReference type="Gene3D" id="3.40.50.2300">
    <property type="match status" value="1"/>
</dbReference>
<dbReference type="FunFam" id="3.40.50.2300:FF:000018">
    <property type="entry name" value="DNA-binding transcriptional regulator NtrC"/>
    <property type="match status" value="1"/>
</dbReference>
<dbReference type="CDD" id="cd17537">
    <property type="entry name" value="REC_FixJ"/>
    <property type="match status" value="1"/>
</dbReference>
<dbReference type="InterPro" id="IPR001789">
    <property type="entry name" value="Sig_transdc_resp-reg_receiver"/>
</dbReference>
<keyword evidence="2" id="KW-0902">Two-component regulatory system</keyword>
<dbReference type="SMART" id="SM00448">
    <property type="entry name" value="REC"/>
    <property type="match status" value="1"/>
</dbReference>
<dbReference type="SMART" id="SM00421">
    <property type="entry name" value="HTH_LUXR"/>
    <property type="match status" value="1"/>
</dbReference>
<dbReference type="GO" id="GO:0003677">
    <property type="term" value="F:DNA binding"/>
    <property type="evidence" value="ECO:0007669"/>
    <property type="project" value="UniProtKB-KW"/>
</dbReference>
<dbReference type="NCBIfam" id="NF006900">
    <property type="entry name" value="PRK09390.1"/>
    <property type="match status" value="1"/>
</dbReference>
<dbReference type="GO" id="GO:0000160">
    <property type="term" value="P:phosphorelay signal transduction system"/>
    <property type="evidence" value="ECO:0007669"/>
    <property type="project" value="UniProtKB-KW"/>
</dbReference>
<evidence type="ECO:0000256" key="2">
    <source>
        <dbReference type="ARBA" id="ARBA00023012"/>
    </source>
</evidence>
<dbReference type="InterPro" id="IPR000792">
    <property type="entry name" value="Tscrpt_reg_LuxR_C"/>
</dbReference>
<dbReference type="PROSITE" id="PS00622">
    <property type="entry name" value="HTH_LUXR_1"/>
    <property type="match status" value="1"/>
</dbReference>
<reference evidence="9" key="1">
    <citation type="submission" date="2024-06" db="EMBL/GenBank/DDBJ databases">
        <title>Caulobacter inopinatus, sp. nov.</title>
        <authorList>
            <person name="Donachie S.P."/>
        </authorList>
    </citation>
    <scope>NUCLEOTIDE SEQUENCE</scope>
    <source>
        <strain evidence="9">73W</strain>
    </source>
</reference>
<dbReference type="CDD" id="cd06170">
    <property type="entry name" value="LuxR_C_like"/>
    <property type="match status" value="1"/>
</dbReference>
<dbReference type="Gene3D" id="1.10.10.10">
    <property type="entry name" value="Winged helix-like DNA-binding domain superfamily/Winged helix DNA-binding domain"/>
    <property type="match status" value="1"/>
</dbReference>
<dbReference type="PROSITE" id="PS50043">
    <property type="entry name" value="HTH_LUXR_2"/>
    <property type="match status" value="1"/>
</dbReference>
<feature type="domain" description="Response regulatory" evidence="8">
    <location>
        <begin position="6"/>
        <end position="120"/>
    </location>
</feature>
<evidence type="ECO:0000256" key="3">
    <source>
        <dbReference type="ARBA" id="ARBA00023015"/>
    </source>
</evidence>
<dbReference type="SUPFAM" id="SSF52172">
    <property type="entry name" value="CheY-like"/>
    <property type="match status" value="1"/>
</dbReference>
<dbReference type="AlphaFoldDB" id="A0AB39KWM7"/>
<evidence type="ECO:0000256" key="4">
    <source>
        <dbReference type="ARBA" id="ARBA00023125"/>
    </source>
</evidence>
<keyword evidence="1 6" id="KW-0597">Phosphoprotein</keyword>
<gene>
    <name evidence="9" type="primary">fixJ</name>
    <name evidence="9" type="ORF">ABOZ73_06520</name>
</gene>
<feature type="domain" description="HTH luxR-type" evidence="7">
    <location>
        <begin position="136"/>
        <end position="201"/>
    </location>
</feature>
<dbReference type="PANTHER" id="PTHR44688:SF16">
    <property type="entry name" value="DNA-BINDING TRANSCRIPTIONAL ACTIVATOR DEVR_DOSR"/>
    <property type="match status" value="1"/>
</dbReference>
<dbReference type="InterPro" id="IPR011006">
    <property type="entry name" value="CheY-like_superfamily"/>
</dbReference>
<dbReference type="InterPro" id="IPR036388">
    <property type="entry name" value="WH-like_DNA-bd_sf"/>
</dbReference>
<dbReference type="PROSITE" id="PS50110">
    <property type="entry name" value="RESPONSE_REGULATORY"/>
    <property type="match status" value="1"/>
</dbReference>
<dbReference type="GO" id="GO:0006355">
    <property type="term" value="P:regulation of DNA-templated transcription"/>
    <property type="evidence" value="ECO:0007669"/>
    <property type="project" value="InterPro"/>
</dbReference>
<evidence type="ECO:0000259" key="8">
    <source>
        <dbReference type="PROSITE" id="PS50110"/>
    </source>
</evidence>
<dbReference type="PANTHER" id="PTHR44688">
    <property type="entry name" value="DNA-BINDING TRANSCRIPTIONAL ACTIVATOR DEVR_DOSR"/>
    <property type="match status" value="1"/>
</dbReference>
<dbReference type="Pfam" id="PF00072">
    <property type="entry name" value="Response_reg"/>
    <property type="match status" value="1"/>
</dbReference>
<accession>A0AB39KWM7</accession>